<comment type="subcellular location">
    <subcellularLocation>
        <location evidence="1">Membrane</location>
        <topology evidence="1">Multi-pass membrane protein</topology>
    </subcellularLocation>
</comment>
<evidence type="ECO:0000313" key="7">
    <source>
        <dbReference type="Proteomes" id="UP000694522"/>
    </source>
</evidence>
<proteinExistence type="predicted"/>
<protein>
    <recommendedName>
        <fullName evidence="8">TSN3 protein</fullName>
    </recommendedName>
</protein>
<dbReference type="Pfam" id="PF00335">
    <property type="entry name" value="Tetraspanin"/>
    <property type="match status" value="1"/>
</dbReference>
<evidence type="ECO:0000256" key="5">
    <source>
        <dbReference type="SAM" id="Phobius"/>
    </source>
</evidence>
<feature type="transmembrane region" description="Helical" evidence="5">
    <location>
        <begin position="69"/>
        <end position="90"/>
    </location>
</feature>
<dbReference type="Ensembl" id="ENSACOT00000019204.1">
    <property type="protein sequence ID" value="ENSACOP00000018536.1"/>
    <property type="gene ID" value="ENSACOG00000012779.1"/>
</dbReference>
<dbReference type="Gene3D" id="1.10.1450.10">
    <property type="entry name" value="Tetraspanin"/>
    <property type="match status" value="1"/>
</dbReference>
<keyword evidence="2 5" id="KW-0812">Transmembrane</keyword>
<evidence type="ECO:0000256" key="3">
    <source>
        <dbReference type="ARBA" id="ARBA00022989"/>
    </source>
</evidence>
<evidence type="ECO:0000256" key="2">
    <source>
        <dbReference type="ARBA" id="ARBA00022692"/>
    </source>
</evidence>
<keyword evidence="7" id="KW-1185">Reference proteome</keyword>
<feature type="transmembrane region" description="Helical" evidence="5">
    <location>
        <begin position="28"/>
        <end position="49"/>
    </location>
</feature>
<reference evidence="6" key="2">
    <citation type="submission" date="2025-09" db="UniProtKB">
        <authorList>
            <consortium name="Ensembl"/>
        </authorList>
    </citation>
    <scope>IDENTIFICATION</scope>
</reference>
<evidence type="ECO:0000313" key="6">
    <source>
        <dbReference type="Ensembl" id="ENSACOP00000018536.1"/>
    </source>
</evidence>
<dbReference type="GO" id="GO:0016020">
    <property type="term" value="C:membrane"/>
    <property type="evidence" value="ECO:0007669"/>
    <property type="project" value="UniProtKB-SubCell"/>
</dbReference>
<dbReference type="SUPFAM" id="SSF48652">
    <property type="entry name" value="Tetraspanin"/>
    <property type="match status" value="1"/>
</dbReference>
<organism evidence="6 7">
    <name type="scientific">Amazona collaria</name>
    <name type="common">yellow-billed parrot</name>
    <dbReference type="NCBI Taxonomy" id="241587"/>
    <lineage>
        <taxon>Eukaryota</taxon>
        <taxon>Metazoa</taxon>
        <taxon>Chordata</taxon>
        <taxon>Craniata</taxon>
        <taxon>Vertebrata</taxon>
        <taxon>Euteleostomi</taxon>
        <taxon>Archelosauria</taxon>
        <taxon>Archosauria</taxon>
        <taxon>Dinosauria</taxon>
        <taxon>Saurischia</taxon>
        <taxon>Theropoda</taxon>
        <taxon>Coelurosauria</taxon>
        <taxon>Aves</taxon>
        <taxon>Neognathae</taxon>
        <taxon>Neoaves</taxon>
        <taxon>Telluraves</taxon>
        <taxon>Australaves</taxon>
        <taxon>Psittaciformes</taxon>
        <taxon>Psittacidae</taxon>
        <taxon>Amazona</taxon>
    </lineage>
</organism>
<sequence length="265" mass="29599">AGLPSLALLQPSFFWCYEESSVRSFAELVLSFLAFLFWGIAAALAFAGVYEIQMHKNYGYLFQESFLSLLGWLAVSVALILIPTGVLAVSTSTRSSSYQQGILMYLLLVLSCLEISSAVLSQFYSIQMASELKSTAGHLFYQYNGAYPQGPVSRAIGIEQTKMQCCEVQNCTDWLKATSASWHLLGRTACVPESCCKKYSNCGSDLGHLEQLFWEGCLKKLEDQLHFVMLYIFWCCTVLSVLELLAAVSSAILMRHELFYDLQIL</sequence>
<dbReference type="AlphaFoldDB" id="A0A8B9J0B2"/>
<dbReference type="Proteomes" id="UP000694522">
    <property type="component" value="Unplaced"/>
</dbReference>
<accession>A0A8B9J0B2</accession>
<evidence type="ECO:0000256" key="4">
    <source>
        <dbReference type="ARBA" id="ARBA00023136"/>
    </source>
</evidence>
<reference evidence="6" key="1">
    <citation type="submission" date="2025-08" db="UniProtKB">
        <authorList>
            <consortium name="Ensembl"/>
        </authorList>
    </citation>
    <scope>IDENTIFICATION</scope>
</reference>
<keyword evidence="3 5" id="KW-1133">Transmembrane helix</keyword>
<evidence type="ECO:0000256" key="1">
    <source>
        <dbReference type="ARBA" id="ARBA00004141"/>
    </source>
</evidence>
<evidence type="ECO:0008006" key="8">
    <source>
        <dbReference type="Google" id="ProtNLM"/>
    </source>
</evidence>
<keyword evidence="4 5" id="KW-0472">Membrane</keyword>
<feature type="transmembrane region" description="Helical" evidence="5">
    <location>
        <begin position="228"/>
        <end position="253"/>
    </location>
</feature>
<dbReference type="InterPro" id="IPR018499">
    <property type="entry name" value="Tetraspanin/Peripherin"/>
</dbReference>
<name>A0A8B9J0B2_9PSIT</name>
<dbReference type="InterPro" id="IPR008952">
    <property type="entry name" value="Tetraspanin_EC2_sf"/>
</dbReference>
<feature type="transmembrane region" description="Helical" evidence="5">
    <location>
        <begin position="102"/>
        <end position="124"/>
    </location>
</feature>